<dbReference type="InterPro" id="IPR036286">
    <property type="entry name" value="LexA/Signal_pep-like_sf"/>
</dbReference>
<evidence type="ECO:0000256" key="2">
    <source>
        <dbReference type="ARBA" id="ARBA00023125"/>
    </source>
</evidence>
<dbReference type="CDD" id="cd06529">
    <property type="entry name" value="S24_LexA-like"/>
    <property type="match status" value="1"/>
</dbReference>
<feature type="compositionally biased region" description="Polar residues" evidence="4">
    <location>
        <begin position="1"/>
        <end position="12"/>
    </location>
</feature>
<dbReference type="InterPro" id="IPR039418">
    <property type="entry name" value="LexA-like"/>
</dbReference>
<dbReference type="Pfam" id="PF00717">
    <property type="entry name" value="Peptidase_S24"/>
    <property type="match status" value="1"/>
</dbReference>
<feature type="compositionally biased region" description="Basic and acidic residues" evidence="4">
    <location>
        <begin position="13"/>
        <end position="23"/>
    </location>
</feature>
<evidence type="ECO:0000256" key="1">
    <source>
        <dbReference type="ARBA" id="ARBA00023015"/>
    </source>
</evidence>
<feature type="region of interest" description="Disordered" evidence="4">
    <location>
        <begin position="1"/>
        <end position="30"/>
    </location>
</feature>
<name>A0A5B9G204_9FLAO</name>
<dbReference type="KEGG" id="fak:FUA48_16240"/>
<organism evidence="6 7">
    <name type="scientific">Flavobacterium alkalisoli</name>
    <dbReference type="NCBI Taxonomy" id="2602769"/>
    <lineage>
        <taxon>Bacteria</taxon>
        <taxon>Pseudomonadati</taxon>
        <taxon>Bacteroidota</taxon>
        <taxon>Flavobacteriia</taxon>
        <taxon>Flavobacteriales</taxon>
        <taxon>Flavobacteriaceae</taxon>
        <taxon>Flavobacterium</taxon>
    </lineage>
</organism>
<evidence type="ECO:0000313" key="6">
    <source>
        <dbReference type="EMBL" id="QEE51552.1"/>
    </source>
</evidence>
<dbReference type="PANTHER" id="PTHR40661">
    <property type="match status" value="1"/>
</dbReference>
<dbReference type="Proteomes" id="UP000321222">
    <property type="component" value="Chromosome"/>
</dbReference>
<evidence type="ECO:0000256" key="3">
    <source>
        <dbReference type="ARBA" id="ARBA00023163"/>
    </source>
</evidence>
<accession>A0A5B9G204</accession>
<proteinExistence type="predicted"/>
<dbReference type="Gene3D" id="2.10.109.10">
    <property type="entry name" value="Umud Fragment, subunit A"/>
    <property type="match status" value="1"/>
</dbReference>
<dbReference type="EMBL" id="CP042831">
    <property type="protein sequence ID" value="QEE51552.1"/>
    <property type="molecule type" value="Genomic_DNA"/>
</dbReference>
<dbReference type="SUPFAM" id="SSF51306">
    <property type="entry name" value="LexA/Signal peptidase"/>
    <property type="match status" value="1"/>
</dbReference>
<evidence type="ECO:0000259" key="5">
    <source>
        <dbReference type="Pfam" id="PF00717"/>
    </source>
</evidence>
<gene>
    <name evidence="6" type="ORF">FUA48_16240</name>
</gene>
<keyword evidence="7" id="KW-1185">Reference proteome</keyword>
<dbReference type="InterPro" id="IPR015927">
    <property type="entry name" value="Peptidase_S24_S26A/B/C"/>
</dbReference>
<keyword evidence="1" id="KW-0805">Transcription regulation</keyword>
<dbReference type="GO" id="GO:0003677">
    <property type="term" value="F:DNA binding"/>
    <property type="evidence" value="ECO:0007669"/>
    <property type="project" value="UniProtKB-KW"/>
</dbReference>
<evidence type="ECO:0000256" key="4">
    <source>
        <dbReference type="SAM" id="MobiDB-lite"/>
    </source>
</evidence>
<dbReference type="AlphaFoldDB" id="A0A5B9G204"/>
<reference evidence="6 7" key="1">
    <citation type="submission" date="2019-08" db="EMBL/GenBank/DDBJ databases">
        <title>Flavobacterium alkalisoli sp. nov., isolated from rhizosphere soil of Suaeda salsa.</title>
        <authorList>
            <person name="Sun J.-Q."/>
            <person name="Xu L."/>
        </authorList>
    </citation>
    <scope>NUCLEOTIDE SEQUENCE [LARGE SCALE GENOMIC DNA]</scope>
    <source>
        <strain evidence="6 7">XS-5</strain>
    </source>
</reference>
<feature type="domain" description="Peptidase S24/S26A/S26B/S26C" evidence="5">
    <location>
        <begin position="95"/>
        <end position="212"/>
    </location>
</feature>
<dbReference type="OrthoDB" id="796548at2"/>
<dbReference type="PANTHER" id="PTHR40661:SF1">
    <property type="entry name" value="HTH CRO_C1-TYPE DOMAIN-CONTAINING PROTEIN"/>
    <property type="match status" value="1"/>
</dbReference>
<keyword evidence="2" id="KW-0238">DNA-binding</keyword>
<evidence type="ECO:0000313" key="7">
    <source>
        <dbReference type="Proteomes" id="UP000321222"/>
    </source>
</evidence>
<protein>
    <submittedName>
        <fullName evidence="6">S24 family peptidase</fullName>
    </submittedName>
</protein>
<keyword evidence="3" id="KW-0804">Transcription</keyword>
<sequence length="229" mass="26099">MIKTKTANNLTDENSKENGKDFGSKPNMQKNLPYIIEGGDIAEMASDWNEHKKYSRETIKNLQRPDSPNLDRSKGLQVNPYILRTDRRKEMQVIPIYNMEASAGLVHLLDNPNSQNPIDYISIPNLPNCDGALFVTGDSMYPLLKSGDIVAYKNVQDIKNDIFWGEMYLVSLDMSGEELVTIKYVQKSEKAGHIKLVSQNKHHQDKEVRLSKIRALALIKASIRYNLLY</sequence>